<accession>A0A6M3JDU3</accession>
<gene>
    <name evidence="1" type="ORF">MM415A07739_0005</name>
</gene>
<protein>
    <submittedName>
        <fullName evidence="1">Uncharacterized protein</fullName>
    </submittedName>
</protein>
<name>A0A6M3JDU3_9ZZZZ</name>
<dbReference type="AlphaFoldDB" id="A0A6M3JDU3"/>
<organism evidence="1">
    <name type="scientific">viral metagenome</name>
    <dbReference type="NCBI Taxonomy" id="1070528"/>
    <lineage>
        <taxon>unclassified sequences</taxon>
        <taxon>metagenomes</taxon>
        <taxon>organismal metagenomes</taxon>
    </lineage>
</organism>
<sequence length="69" mass="8154">MEKEKSTGVTTSRDLLVRAGPDDSQVVTLPKAKSILVVDSWLLFSLQRNPNWWWKLWHYLLLGWKFRDP</sequence>
<evidence type="ECO:0000313" key="1">
    <source>
        <dbReference type="EMBL" id="QJA68214.1"/>
    </source>
</evidence>
<proteinExistence type="predicted"/>
<reference evidence="1" key="1">
    <citation type="submission" date="2020-03" db="EMBL/GenBank/DDBJ databases">
        <title>The deep terrestrial virosphere.</title>
        <authorList>
            <person name="Holmfeldt K."/>
            <person name="Nilsson E."/>
            <person name="Simone D."/>
            <person name="Lopez-Fernandez M."/>
            <person name="Wu X."/>
            <person name="de Brujin I."/>
            <person name="Lundin D."/>
            <person name="Andersson A."/>
            <person name="Bertilsson S."/>
            <person name="Dopson M."/>
        </authorList>
    </citation>
    <scope>NUCLEOTIDE SEQUENCE</scope>
    <source>
        <strain evidence="1">MM415A07739</strain>
    </source>
</reference>
<dbReference type="EMBL" id="MT141597">
    <property type="protein sequence ID" value="QJA68214.1"/>
    <property type="molecule type" value="Genomic_DNA"/>
</dbReference>